<dbReference type="Gene3D" id="3.40.50.720">
    <property type="entry name" value="NAD(P)-binding Rossmann-like Domain"/>
    <property type="match status" value="1"/>
</dbReference>
<accession>A0ABT8R1B1</accession>
<sequence length="323" mass="34829">MRSVLFTETGKPAEVLQLQEVPLPLPKPGEIRIRVLASPINPSDTMFIQNMYGIRPQLPSRAGFEGMGVIDALGDGVNLAVGAKVSFTTIGSWSEYVVVHAGTVIPIPSHMDNETAAQVFINPFTAYAMVHAAGVQAGEWLMLTAAGSAFGQMVIQLCKMKGIKTIGTVRRKDAIAELKALGADEILNTEEDKLPKRVMEITEGKGVKAVLEAVGGKTGALALQCLGYGGTMYVYGALSIEPIPVNSGILIFKSLTMKGFWLTDWMRRTDESMRKEVQEAVIELLASKKIILPVEASYPLQDIQKAITHADSAGRTGKIILTM</sequence>
<name>A0ABT8R1B1_9BACT</name>
<evidence type="ECO:0000256" key="2">
    <source>
        <dbReference type="ARBA" id="ARBA00023002"/>
    </source>
</evidence>
<keyword evidence="5" id="KW-1185">Reference proteome</keyword>
<evidence type="ECO:0000313" key="5">
    <source>
        <dbReference type="Proteomes" id="UP001168528"/>
    </source>
</evidence>
<dbReference type="SMART" id="SM00829">
    <property type="entry name" value="PKS_ER"/>
    <property type="match status" value="1"/>
</dbReference>
<dbReference type="CDD" id="cd05282">
    <property type="entry name" value="ETR_like"/>
    <property type="match status" value="1"/>
</dbReference>
<reference evidence="4" key="1">
    <citation type="submission" date="2023-07" db="EMBL/GenBank/DDBJ databases">
        <title>The genome sequence of Rhodocytophaga aerolata KACC 12507.</title>
        <authorList>
            <person name="Zhang X."/>
        </authorList>
    </citation>
    <scope>NUCLEOTIDE SEQUENCE</scope>
    <source>
        <strain evidence="4">KACC 12507</strain>
    </source>
</reference>
<dbReference type="Pfam" id="PF00107">
    <property type="entry name" value="ADH_zinc_N"/>
    <property type="match status" value="1"/>
</dbReference>
<dbReference type="InterPro" id="IPR020843">
    <property type="entry name" value="ER"/>
</dbReference>
<dbReference type="SUPFAM" id="SSF50129">
    <property type="entry name" value="GroES-like"/>
    <property type="match status" value="1"/>
</dbReference>
<dbReference type="Proteomes" id="UP001168528">
    <property type="component" value="Unassembled WGS sequence"/>
</dbReference>
<dbReference type="EMBL" id="JAUKPO010000001">
    <property type="protein sequence ID" value="MDO1445179.1"/>
    <property type="molecule type" value="Genomic_DNA"/>
</dbReference>
<dbReference type="Gene3D" id="3.90.180.10">
    <property type="entry name" value="Medium-chain alcohol dehydrogenases, catalytic domain"/>
    <property type="match status" value="1"/>
</dbReference>
<gene>
    <name evidence="4" type="ORF">Q0590_02900</name>
</gene>
<keyword evidence="2" id="KW-0560">Oxidoreductase</keyword>
<keyword evidence="1" id="KW-0521">NADP</keyword>
<dbReference type="InterPro" id="IPR011032">
    <property type="entry name" value="GroES-like_sf"/>
</dbReference>
<dbReference type="Pfam" id="PF08240">
    <property type="entry name" value="ADH_N"/>
    <property type="match status" value="1"/>
</dbReference>
<evidence type="ECO:0000259" key="3">
    <source>
        <dbReference type="SMART" id="SM00829"/>
    </source>
</evidence>
<dbReference type="SUPFAM" id="SSF51735">
    <property type="entry name" value="NAD(P)-binding Rossmann-fold domains"/>
    <property type="match status" value="1"/>
</dbReference>
<dbReference type="PANTHER" id="PTHR48106:SF2">
    <property type="entry name" value="ZN2+-BINDING DEHYDROGENASE"/>
    <property type="match status" value="1"/>
</dbReference>
<organism evidence="4 5">
    <name type="scientific">Rhodocytophaga aerolata</name>
    <dbReference type="NCBI Taxonomy" id="455078"/>
    <lineage>
        <taxon>Bacteria</taxon>
        <taxon>Pseudomonadati</taxon>
        <taxon>Bacteroidota</taxon>
        <taxon>Cytophagia</taxon>
        <taxon>Cytophagales</taxon>
        <taxon>Rhodocytophagaceae</taxon>
        <taxon>Rhodocytophaga</taxon>
    </lineage>
</organism>
<evidence type="ECO:0000313" key="4">
    <source>
        <dbReference type="EMBL" id="MDO1445179.1"/>
    </source>
</evidence>
<dbReference type="InterPro" id="IPR013149">
    <property type="entry name" value="ADH-like_C"/>
</dbReference>
<proteinExistence type="predicted"/>
<protein>
    <submittedName>
        <fullName evidence="4">Zinc-dependent alcohol dehydrogenase family protein</fullName>
    </submittedName>
</protein>
<dbReference type="InterPro" id="IPR013154">
    <property type="entry name" value="ADH-like_N"/>
</dbReference>
<dbReference type="InterPro" id="IPR036291">
    <property type="entry name" value="NAD(P)-bd_dom_sf"/>
</dbReference>
<comment type="caution">
    <text evidence="4">The sequence shown here is derived from an EMBL/GenBank/DDBJ whole genome shotgun (WGS) entry which is preliminary data.</text>
</comment>
<evidence type="ECO:0000256" key="1">
    <source>
        <dbReference type="ARBA" id="ARBA00022857"/>
    </source>
</evidence>
<feature type="domain" description="Enoyl reductase (ER)" evidence="3">
    <location>
        <begin position="11"/>
        <end position="321"/>
    </location>
</feature>
<dbReference type="PANTHER" id="PTHR48106">
    <property type="entry name" value="QUINONE OXIDOREDUCTASE PIG3-RELATED"/>
    <property type="match status" value="1"/>
</dbReference>